<dbReference type="SUPFAM" id="SSF51126">
    <property type="entry name" value="Pectin lyase-like"/>
    <property type="match status" value="1"/>
</dbReference>
<organism evidence="1 2">
    <name type="scientific">Blattamonas nauphoetae</name>
    <dbReference type="NCBI Taxonomy" id="2049346"/>
    <lineage>
        <taxon>Eukaryota</taxon>
        <taxon>Metamonada</taxon>
        <taxon>Preaxostyla</taxon>
        <taxon>Oxymonadida</taxon>
        <taxon>Blattamonas</taxon>
    </lineage>
</organism>
<dbReference type="EMBL" id="JARBJD010000198">
    <property type="protein sequence ID" value="KAK2947529.1"/>
    <property type="molecule type" value="Genomic_DNA"/>
</dbReference>
<evidence type="ECO:0000313" key="1">
    <source>
        <dbReference type="EMBL" id="KAK2947529.1"/>
    </source>
</evidence>
<accession>A0ABQ9X9H3</accession>
<evidence type="ECO:0008006" key="3">
    <source>
        <dbReference type="Google" id="ProtNLM"/>
    </source>
</evidence>
<dbReference type="InterPro" id="IPR011050">
    <property type="entry name" value="Pectin_lyase_fold/virulence"/>
</dbReference>
<proteinExistence type="predicted"/>
<evidence type="ECO:0000313" key="2">
    <source>
        <dbReference type="Proteomes" id="UP001281761"/>
    </source>
</evidence>
<keyword evidence="2" id="KW-1185">Reference proteome</keyword>
<comment type="caution">
    <text evidence="1">The sequence shown here is derived from an EMBL/GenBank/DDBJ whole genome shotgun (WGS) entry which is preliminary data.</text>
</comment>
<dbReference type="Proteomes" id="UP001281761">
    <property type="component" value="Unassembled WGS sequence"/>
</dbReference>
<gene>
    <name evidence="1" type="ORF">BLNAU_17549</name>
</gene>
<reference evidence="1 2" key="1">
    <citation type="journal article" date="2022" name="bioRxiv">
        <title>Genomics of Preaxostyla Flagellates Illuminates Evolutionary Transitions and the Path Towards Mitochondrial Loss.</title>
        <authorList>
            <person name="Novak L.V.F."/>
            <person name="Treitli S.C."/>
            <person name="Pyrih J."/>
            <person name="Halakuc P."/>
            <person name="Pipaliya S.V."/>
            <person name="Vacek V."/>
            <person name="Brzon O."/>
            <person name="Soukal P."/>
            <person name="Eme L."/>
            <person name="Dacks J.B."/>
            <person name="Karnkowska A."/>
            <person name="Elias M."/>
            <person name="Hampl V."/>
        </authorList>
    </citation>
    <scope>NUCLEOTIDE SEQUENCE [LARGE SCALE GENOMIC DNA]</scope>
    <source>
        <strain evidence="1">NAU3</strain>
        <tissue evidence="1">Gut</tissue>
    </source>
</reference>
<protein>
    <recommendedName>
        <fullName evidence="3">Right handed beta helix domain-containing protein</fullName>
    </recommendedName>
</protein>
<sequence>MFAVNSRTASPTKLQSLLDAISILTGTISNEIQHVSIPEGTYIGNNIEIKNQYLEVSGERSHKRTAPGTHILTQSWSERCTNEEKATVQTHENCLFSLTNSTMSLKSIHFTLIDNSTETKNQKNKAETPRLAIVSNSMLTIFESRIELSPLTSAIVISPTTFEESATEASVVVNKCWIANDIGEMRGFVETSAFPSFGGSVSMSIVGCSFPSHRILGTDGIGLSLTRTPRQNVDEVGIISSSLVGCSFVNMSSIGSSCPPQLSHLSQKMLGCVVSLTCSHLSGSTIRDVNNGGSVLCSNSSFSSLLSSPNTDQLPTITLPNGTTTDFEPQKTYSFTDANGTASTSATFSHCHFHGLDYASGARPLSFSKYPGSISVLSCSFTNLYTMGENGGGLLIEHGIDSDVSPVQIVSTRFQSCWTSRRGGGLVVSNTEFSSCQSYVCGGAMVATVSASFAVSFCCFRDCLTKAIPNVAKPIPAGCFCFRGQGIGDLTIQQCEFDGCVSESFGGAMSIEHPNKVDITDSLVQNCRSDTSGAFFLDIQTAPQSIALTSVCFIDNQIGASLPEDPTQFADIAMYSLVQPDFQQFSIVDCFTTAQTDSVGLHLLVEDETTQTITFVRQENAVFCSMGPQLKGEVKPSLNHSTMRIELAVEGTVPVESQEYEVTLKEDGGEETRGTLLFANAIGSLVAPSTPTLKFSTSYTITSIEGVVDSSSSSVNSNAITVPDTKWTFHLSRTPSFLSFTTPAHPAQLNDATAHILNNDQQYAFILLVFDREVSGSYDFVVEEEGKDVTFTVVVAAPETTTETEGFVVVGDDRILTHDTTYQIKSLSPTPGTESTTTPVGMSDPISFHIRKSSFVPPIARGVVVVARGGSDSMDECGGDDLPCRTVWTGQMCGKGKGGEWMWVLVRGEAEMGDGFEIEGSVGMTLSSESPTRRCRVVIGNSSFSSSGGIVSISSARVEVKDLNVILPSSEERSSSGWVFVVDSEGTLEADSIGLSGEGQIGVGLAKVKSGTGRFDSVSMSSGSFGGVGVIVGEGMWN</sequence>
<name>A0ABQ9X9H3_9EUKA</name>